<dbReference type="Proteomes" id="UP000474777">
    <property type="component" value="Unassembled WGS sequence"/>
</dbReference>
<evidence type="ECO:0000313" key="2">
    <source>
        <dbReference type="EMBL" id="NEM99440.1"/>
    </source>
</evidence>
<sequence>MSQKVIVTAGAAGIGLEIVKAFAASGANVFVCDIDEAALMELEHNVPGVVTKVCDVSKRSDVEAMVAFGAQALGGLDVLVNNAGISGPTSPVEEIDPDEWEKVMQVDINGTFYVTRSAIPFLKKSSAGVIINMSSLAGRFGYENRSPYSTAKWGIVGFTKTLSIELGRYGIRANAILPGAVAGSRIERVLQGRADANGTSFEEEKDKAMAIQSLKGFIDPKDIAALALFLASDSAKMISGQILPIDGDAKAAS</sequence>
<evidence type="ECO:0000256" key="1">
    <source>
        <dbReference type="ARBA" id="ARBA00006484"/>
    </source>
</evidence>
<accession>A0A6B3M0H4</accession>
<dbReference type="Pfam" id="PF13561">
    <property type="entry name" value="adh_short_C2"/>
    <property type="match status" value="1"/>
</dbReference>
<comment type="similarity">
    <text evidence="1">Belongs to the short-chain dehydrogenases/reductases (SDR) family.</text>
</comment>
<dbReference type="AlphaFoldDB" id="A0A6B3M0H4"/>
<dbReference type="FunFam" id="3.40.50.720:FF:000084">
    <property type="entry name" value="Short-chain dehydrogenase reductase"/>
    <property type="match status" value="1"/>
</dbReference>
<dbReference type="InterPro" id="IPR050259">
    <property type="entry name" value="SDR"/>
</dbReference>
<proteinExistence type="inferred from homology"/>
<dbReference type="RefSeq" id="WP_163916603.1">
    <property type="nucleotide sequence ID" value="NZ_JAAGWD010000009.1"/>
</dbReference>
<dbReference type="PANTHER" id="PTHR42879">
    <property type="entry name" value="3-OXOACYL-(ACYL-CARRIER-PROTEIN) REDUCTASE"/>
    <property type="match status" value="1"/>
</dbReference>
<organism evidence="2 3">
    <name type="scientific">Pontibacter burrus</name>
    <dbReference type="NCBI Taxonomy" id="2704466"/>
    <lineage>
        <taxon>Bacteria</taxon>
        <taxon>Pseudomonadati</taxon>
        <taxon>Bacteroidota</taxon>
        <taxon>Cytophagia</taxon>
        <taxon>Cytophagales</taxon>
        <taxon>Hymenobacteraceae</taxon>
        <taxon>Pontibacter</taxon>
    </lineage>
</organism>
<dbReference type="EMBL" id="JAAGWD010000009">
    <property type="protein sequence ID" value="NEM99440.1"/>
    <property type="molecule type" value="Genomic_DNA"/>
</dbReference>
<dbReference type="GO" id="GO:0032787">
    <property type="term" value="P:monocarboxylic acid metabolic process"/>
    <property type="evidence" value="ECO:0007669"/>
    <property type="project" value="UniProtKB-ARBA"/>
</dbReference>
<dbReference type="PANTHER" id="PTHR42879:SF2">
    <property type="entry name" value="3-OXOACYL-[ACYL-CARRIER-PROTEIN] REDUCTASE FABG"/>
    <property type="match status" value="1"/>
</dbReference>
<dbReference type="InterPro" id="IPR036291">
    <property type="entry name" value="NAD(P)-bd_dom_sf"/>
</dbReference>
<dbReference type="NCBIfam" id="NF009466">
    <property type="entry name" value="PRK12826.1-2"/>
    <property type="match status" value="1"/>
</dbReference>
<dbReference type="PRINTS" id="PR00081">
    <property type="entry name" value="GDHRDH"/>
</dbReference>
<gene>
    <name evidence="2" type="ORF">GXP69_17210</name>
</gene>
<comment type="caution">
    <text evidence="2">The sequence shown here is derived from an EMBL/GenBank/DDBJ whole genome shotgun (WGS) entry which is preliminary data.</text>
</comment>
<dbReference type="SUPFAM" id="SSF51735">
    <property type="entry name" value="NAD(P)-binding Rossmann-fold domains"/>
    <property type="match status" value="1"/>
</dbReference>
<dbReference type="PRINTS" id="PR00080">
    <property type="entry name" value="SDRFAMILY"/>
</dbReference>
<dbReference type="InterPro" id="IPR020904">
    <property type="entry name" value="Sc_DH/Rdtase_CS"/>
</dbReference>
<dbReference type="CDD" id="cd05233">
    <property type="entry name" value="SDR_c"/>
    <property type="match status" value="1"/>
</dbReference>
<dbReference type="Gene3D" id="3.40.50.720">
    <property type="entry name" value="NAD(P)-binding Rossmann-like Domain"/>
    <property type="match status" value="1"/>
</dbReference>
<keyword evidence="3" id="KW-1185">Reference proteome</keyword>
<protein>
    <submittedName>
        <fullName evidence="2">SDR family oxidoreductase</fullName>
    </submittedName>
</protein>
<dbReference type="PROSITE" id="PS00061">
    <property type="entry name" value="ADH_SHORT"/>
    <property type="match status" value="1"/>
</dbReference>
<dbReference type="InterPro" id="IPR002347">
    <property type="entry name" value="SDR_fam"/>
</dbReference>
<evidence type="ECO:0000313" key="3">
    <source>
        <dbReference type="Proteomes" id="UP000474777"/>
    </source>
</evidence>
<name>A0A6B3M0H4_9BACT</name>
<reference evidence="2 3" key="1">
    <citation type="submission" date="2020-02" db="EMBL/GenBank/DDBJ databases">
        <authorList>
            <person name="Kim M.K."/>
        </authorList>
    </citation>
    <scope>NUCLEOTIDE SEQUENCE [LARGE SCALE GENOMIC DNA]</scope>
    <source>
        <strain evidence="2 3">BT327</strain>
    </source>
</reference>